<dbReference type="Gene3D" id="3.40.50.620">
    <property type="entry name" value="HUPs"/>
    <property type="match status" value="1"/>
</dbReference>
<dbReference type="RefSeq" id="XP_066671756.1">
    <property type="nucleotide sequence ID" value="XM_066808138.1"/>
</dbReference>
<feature type="region of interest" description="Disordered" evidence="6">
    <location>
        <begin position="249"/>
        <end position="286"/>
    </location>
</feature>
<evidence type="ECO:0000256" key="4">
    <source>
        <dbReference type="ARBA" id="ARBA00031552"/>
    </source>
</evidence>
<dbReference type="InterPro" id="IPR014729">
    <property type="entry name" value="Rossmann-like_a/b/a_fold"/>
</dbReference>
<dbReference type="GO" id="GO:0016874">
    <property type="term" value="F:ligase activity"/>
    <property type="evidence" value="ECO:0007669"/>
    <property type="project" value="UniProtKB-KW"/>
</dbReference>
<dbReference type="InterPro" id="IPR002761">
    <property type="entry name" value="Diphthami_syn_dom"/>
</dbReference>
<organism evidence="8 9">
    <name type="scientific">Apiospora hydei</name>
    <dbReference type="NCBI Taxonomy" id="1337664"/>
    <lineage>
        <taxon>Eukaryota</taxon>
        <taxon>Fungi</taxon>
        <taxon>Dikarya</taxon>
        <taxon>Ascomycota</taxon>
        <taxon>Pezizomycotina</taxon>
        <taxon>Sordariomycetes</taxon>
        <taxon>Xylariomycetidae</taxon>
        <taxon>Amphisphaeriales</taxon>
        <taxon>Apiosporaceae</taxon>
        <taxon>Apiospora</taxon>
    </lineage>
</organism>
<dbReference type="InterPro" id="IPR035959">
    <property type="entry name" value="RutC-like_sf"/>
</dbReference>
<dbReference type="PANTHER" id="PTHR12196">
    <property type="entry name" value="DOMAIN OF UNKNOWN FUNCTION 71 DUF71 -CONTAINING PROTEIN"/>
    <property type="match status" value="1"/>
</dbReference>
<proteinExistence type="predicted"/>
<evidence type="ECO:0000256" key="5">
    <source>
        <dbReference type="ARBA" id="ARBA00048108"/>
    </source>
</evidence>
<evidence type="ECO:0000256" key="3">
    <source>
        <dbReference type="ARBA" id="ARBA00029814"/>
    </source>
</evidence>
<dbReference type="InterPro" id="IPR030662">
    <property type="entry name" value="DPH6/MJ0570"/>
</dbReference>
<dbReference type="SUPFAM" id="SSF55298">
    <property type="entry name" value="YjgF-like"/>
    <property type="match status" value="1"/>
</dbReference>
<evidence type="ECO:0000256" key="6">
    <source>
        <dbReference type="SAM" id="MobiDB-lite"/>
    </source>
</evidence>
<keyword evidence="9" id="KW-1185">Reference proteome</keyword>
<dbReference type="Proteomes" id="UP001433268">
    <property type="component" value="Unassembled WGS sequence"/>
</dbReference>
<name>A0ABR1X0H3_9PEZI</name>
<evidence type="ECO:0000259" key="7">
    <source>
        <dbReference type="Pfam" id="PF01902"/>
    </source>
</evidence>
<evidence type="ECO:0000313" key="9">
    <source>
        <dbReference type="Proteomes" id="UP001433268"/>
    </source>
</evidence>
<dbReference type="PANTHER" id="PTHR12196:SF2">
    <property type="entry name" value="DIPHTHINE--AMMONIA LIGASE"/>
    <property type="match status" value="1"/>
</dbReference>
<dbReference type="Pfam" id="PF01902">
    <property type="entry name" value="Diphthami_syn_2"/>
    <property type="match status" value="1"/>
</dbReference>
<feature type="region of interest" description="Disordered" evidence="6">
    <location>
        <begin position="119"/>
        <end position="204"/>
    </location>
</feature>
<accession>A0ABR1X0H3</accession>
<dbReference type="EMBL" id="JAQQWN010000004">
    <property type="protein sequence ID" value="KAK8088862.1"/>
    <property type="molecule type" value="Genomic_DNA"/>
</dbReference>
<dbReference type="CDD" id="cd01994">
    <property type="entry name" value="AANH_PF0828-like"/>
    <property type="match status" value="1"/>
</dbReference>
<sequence length="971" mass="104413">MDWNRPGHLQDPNTYMHAPTRQVPVGPDKQAGDNGLVCRFFSRFRFGLRFGSEMDVSTVLSMCKMLLLMYMLANTGRKSLSGRLQNLASTPILREEDQTDPRSTRAARRKALLFFPHSQRGQATGPGTKITKHVNKLEPKGPPNTTTIVLLSTARDHGGGRIPERHRPGIRHPGATERPISDAPAPLASSTDAGYGFSKHDSEGADETDLNSFMYQTVGHQVVPLYASATGLPLFRRAITGTTLDHGISYQDPVSSSSTPSSKTDDLGAPSTSDSGAVVADEKRDLGEDETESLIPLLRSVIAAHPEANAVCTGAILSTYQRTRVESVALRLGLCTTSVNQMTRSCSARWSPRGLEARIVKVASAGLEDDFLWENVASERSIQRVKRVLRKFGGGGRGSVLGEGGEFETLVVDGPSALFKGRIIVHEDDRKVVREGGGSLWLSIRKACVEMKPQGQSPNAQTAGESIVRTPALLDDRFEGILRTLHIDTQASGVVASSLPEQWCLLGSSQETSIKDQTSNLVDAVRQRLHDQSLPASAITNTIIMLRHMSDFPTINKLYGALFREPNPPARVTIASGDCLPEGCDIAIYLTVQPCLGRDDRRGLHVQSRSYWAPANIGPYSQAIAFPLGCPPSGPSHADHGAMKVTTIAGQIPLIPASMALPATSGALERRCKSTGGQVPWHTSRATPADTKRKTILAARAWDSAHIWGLATDASEDDDDEAGPDLWDRKFNPQYMSLTGGEDDAASPTLPDWDVLASSQLASEADNGGVADIVRSRRRHIPYVFAAEVGELPRVAGVEWHAHLGLAKVGPGSIRTFATAAWRDDGRRLELHHVVARSPSGGEIYVHTTAALSLEGDESDGVLPPSSLAFGPEIDAISAEVVAALKKLLVLPESSPSPLGLGARSAPPAAHPYLTYIDTSQVSSFFSEVRDATSSSSASAVIPCYSLWNARGAGLSIVALFHTHYRESVLE</sequence>
<comment type="caution">
    <text evidence="8">The sequence shown here is derived from an EMBL/GenBank/DDBJ whole genome shotgun (WGS) entry which is preliminary data.</text>
</comment>
<feature type="domain" description="Diphthamide synthase" evidence="7">
    <location>
        <begin position="288"/>
        <end position="432"/>
    </location>
</feature>
<comment type="catalytic activity">
    <reaction evidence="5">
        <text>diphthine-[translation elongation factor 2] + NH4(+) + ATP = diphthamide-[translation elongation factor 2] + AMP + diphosphate + H(+)</text>
        <dbReference type="Rhea" id="RHEA:19753"/>
        <dbReference type="Rhea" id="RHEA-COMP:10172"/>
        <dbReference type="Rhea" id="RHEA-COMP:10174"/>
        <dbReference type="ChEBI" id="CHEBI:15378"/>
        <dbReference type="ChEBI" id="CHEBI:16692"/>
        <dbReference type="ChEBI" id="CHEBI:28938"/>
        <dbReference type="ChEBI" id="CHEBI:30616"/>
        <dbReference type="ChEBI" id="CHEBI:33019"/>
        <dbReference type="ChEBI" id="CHEBI:82696"/>
        <dbReference type="ChEBI" id="CHEBI:456215"/>
        <dbReference type="EC" id="6.3.1.14"/>
    </reaction>
</comment>
<evidence type="ECO:0000256" key="2">
    <source>
        <dbReference type="ARBA" id="ARBA00018426"/>
    </source>
</evidence>
<reference evidence="8 9" key="1">
    <citation type="submission" date="2023-01" db="EMBL/GenBank/DDBJ databases">
        <title>Analysis of 21 Apiospora genomes using comparative genomics revels a genus with tremendous synthesis potential of carbohydrate active enzymes and secondary metabolites.</title>
        <authorList>
            <person name="Sorensen T."/>
        </authorList>
    </citation>
    <scope>NUCLEOTIDE SEQUENCE [LARGE SCALE GENOMIC DNA]</scope>
    <source>
        <strain evidence="8 9">CBS 114990</strain>
    </source>
</reference>
<protein>
    <recommendedName>
        <fullName evidence="2">Diphthine--ammonia ligase</fullName>
        <ecNumber evidence="1">6.3.1.14</ecNumber>
    </recommendedName>
    <alternativeName>
        <fullName evidence="3">Diphthamide synthase</fullName>
    </alternativeName>
    <alternativeName>
        <fullName evidence="4">Diphthamide synthetase</fullName>
    </alternativeName>
</protein>
<dbReference type="Gene3D" id="3.30.1330.40">
    <property type="entry name" value="RutC-like"/>
    <property type="match status" value="2"/>
</dbReference>
<evidence type="ECO:0000313" key="8">
    <source>
        <dbReference type="EMBL" id="KAK8088862.1"/>
    </source>
</evidence>
<dbReference type="EC" id="6.3.1.14" evidence="1"/>
<dbReference type="SUPFAM" id="SSF52402">
    <property type="entry name" value="Adenine nucleotide alpha hydrolases-like"/>
    <property type="match status" value="1"/>
</dbReference>
<keyword evidence="8" id="KW-0436">Ligase</keyword>
<feature type="region of interest" description="Disordered" evidence="6">
    <location>
        <begin position="1"/>
        <end position="29"/>
    </location>
</feature>
<evidence type="ECO:0000256" key="1">
    <source>
        <dbReference type="ARBA" id="ARBA00012089"/>
    </source>
</evidence>
<dbReference type="Gene3D" id="3.90.1490.10">
    <property type="entry name" value="putative n-type atp pyrophosphatase, domain 2"/>
    <property type="match status" value="1"/>
</dbReference>
<dbReference type="GeneID" id="92041198"/>
<gene>
    <name evidence="8" type="ORF">PG997_003823</name>
</gene>
<feature type="compositionally biased region" description="Basic and acidic residues" evidence="6">
    <location>
        <begin position="154"/>
        <end position="167"/>
    </location>
</feature>